<dbReference type="Pfam" id="PF13439">
    <property type="entry name" value="Glyco_transf_4"/>
    <property type="match status" value="1"/>
</dbReference>
<dbReference type="InterPro" id="IPR028098">
    <property type="entry name" value="Glyco_trans_4-like_N"/>
</dbReference>
<feature type="domain" description="Glycosyltransferase subfamily 4-like N-terminal" evidence="4">
    <location>
        <begin position="16"/>
        <end position="175"/>
    </location>
</feature>
<proteinExistence type="predicted"/>
<dbReference type="InterPro" id="IPR001296">
    <property type="entry name" value="Glyco_trans_1"/>
</dbReference>
<accession>A0A845L1J8</accession>
<comment type="caution">
    <text evidence="5">The sequence shown here is derived from an EMBL/GenBank/DDBJ whole genome shotgun (WGS) entry which is preliminary data.</text>
</comment>
<protein>
    <submittedName>
        <fullName evidence="5">Glycosyltransferase</fullName>
    </submittedName>
</protein>
<evidence type="ECO:0000313" key="6">
    <source>
        <dbReference type="Proteomes" id="UP000463470"/>
    </source>
</evidence>
<dbReference type="PANTHER" id="PTHR12526">
    <property type="entry name" value="GLYCOSYLTRANSFERASE"/>
    <property type="match status" value="1"/>
</dbReference>
<evidence type="ECO:0000256" key="2">
    <source>
        <dbReference type="ARBA" id="ARBA00022679"/>
    </source>
</evidence>
<dbReference type="RefSeq" id="WP_161257035.1">
    <property type="nucleotide sequence ID" value="NZ_WXEY01000005.1"/>
</dbReference>
<keyword evidence="1" id="KW-0328">Glycosyltransferase</keyword>
<dbReference type="GO" id="GO:0016757">
    <property type="term" value="F:glycosyltransferase activity"/>
    <property type="evidence" value="ECO:0007669"/>
    <property type="project" value="UniProtKB-KW"/>
</dbReference>
<dbReference type="OrthoDB" id="3199616at2"/>
<name>A0A845L1J8_9FIRM</name>
<dbReference type="SUPFAM" id="SSF53756">
    <property type="entry name" value="UDP-Glycosyltransferase/glycogen phosphorylase"/>
    <property type="match status" value="1"/>
</dbReference>
<dbReference type="Proteomes" id="UP000463470">
    <property type="component" value="Unassembled WGS sequence"/>
</dbReference>
<dbReference type="Pfam" id="PF00534">
    <property type="entry name" value="Glycos_transf_1"/>
    <property type="match status" value="1"/>
</dbReference>
<gene>
    <name evidence="5" type="ORF">GTO91_07225</name>
</gene>
<evidence type="ECO:0000259" key="3">
    <source>
        <dbReference type="Pfam" id="PF00534"/>
    </source>
</evidence>
<keyword evidence="6" id="KW-1185">Reference proteome</keyword>
<evidence type="ECO:0000256" key="1">
    <source>
        <dbReference type="ARBA" id="ARBA00022676"/>
    </source>
</evidence>
<organism evidence="5 6">
    <name type="scientific">Heliomicrobium undosum</name>
    <dbReference type="NCBI Taxonomy" id="121734"/>
    <lineage>
        <taxon>Bacteria</taxon>
        <taxon>Bacillati</taxon>
        <taxon>Bacillota</taxon>
        <taxon>Clostridia</taxon>
        <taxon>Eubacteriales</taxon>
        <taxon>Heliobacteriaceae</taxon>
        <taxon>Heliomicrobium</taxon>
    </lineage>
</organism>
<evidence type="ECO:0000259" key="4">
    <source>
        <dbReference type="Pfam" id="PF13439"/>
    </source>
</evidence>
<sequence length="381" mass="42128">MSRPIRVLHIIGGGEIGGAEIHILDLARHFSPQEVELHLCCLFPAPLLQRALKQGVQATAVTMRSKVDIVGFWKVLQLTRQIQPSIVHTHGVRANLVGRLAAKIAGVRCTVTTVHSVLENDYPDKLSRWINYWSEKLTAALTERHIVVANFLKKKLCEQGIAPDKVTVIHNGVDDGKFVDAKRKSDLRAEFGIANDAPLVGMVGRFHPVKGHKYLIEAAKEILKINSNVRFLLVGDGFNREMIETVIREEGLEPFFLLTGFREDIADIYRAIDVLALPSLSEGLSLTLMESMLCECPAVATAVGGNPEIVADEKNGLVIPPGDALALAAALLRLIENREESRRFGEAARKTIEERFTAKRMAERTQNLYRELLLGRLGVSG</sequence>
<dbReference type="AlphaFoldDB" id="A0A845L1J8"/>
<dbReference type="PANTHER" id="PTHR12526:SF510">
    <property type="entry name" value="D-INOSITOL 3-PHOSPHATE GLYCOSYLTRANSFERASE"/>
    <property type="match status" value="1"/>
</dbReference>
<evidence type="ECO:0000313" key="5">
    <source>
        <dbReference type="EMBL" id="MZP29496.1"/>
    </source>
</evidence>
<keyword evidence="2 5" id="KW-0808">Transferase</keyword>
<dbReference type="Gene3D" id="3.40.50.2000">
    <property type="entry name" value="Glycogen Phosphorylase B"/>
    <property type="match status" value="2"/>
</dbReference>
<reference evidence="5 6" key="1">
    <citation type="submission" date="2020-01" db="EMBL/GenBank/DDBJ databases">
        <title>Whole-genome sequence of Heliobacterium undosum DSM 13378.</title>
        <authorList>
            <person name="Kyndt J.A."/>
            <person name="Meyer T.E."/>
        </authorList>
    </citation>
    <scope>NUCLEOTIDE SEQUENCE [LARGE SCALE GENOMIC DNA]</scope>
    <source>
        <strain evidence="5 6">DSM 13378</strain>
    </source>
</reference>
<dbReference type="EMBL" id="WXEY01000005">
    <property type="protein sequence ID" value="MZP29496.1"/>
    <property type="molecule type" value="Genomic_DNA"/>
</dbReference>
<feature type="domain" description="Glycosyl transferase family 1" evidence="3">
    <location>
        <begin position="186"/>
        <end position="350"/>
    </location>
</feature>